<sequence>MNIGDKQTLIKSLWSNNIELFLQRPRTKGQLTFLLWQTNRDRYLNGPRVAGRIAELISPLIQVVR</sequence>
<accession>A0A2Z4Y906</accession>
<dbReference type="EMBL" id="CP030759">
    <property type="protein sequence ID" value="AXA37349.1"/>
    <property type="molecule type" value="Genomic_DNA"/>
</dbReference>
<name>A0A2Z4Y906_SUMC1</name>
<gene>
    <name evidence="1" type="ORF">BRCON_2607</name>
</gene>
<dbReference type="KEGG" id="schv:BRCON_2607"/>
<proteinExistence type="predicted"/>
<organism evidence="1 2">
    <name type="scientific">Sumerlaea chitinivorans</name>
    <dbReference type="NCBI Taxonomy" id="2250252"/>
    <lineage>
        <taxon>Bacteria</taxon>
        <taxon>Candidatus Sumerlaeota</taxon>
        <taxon>Candidatus Sumerlaeia</taxon>
        <taxon>Candidatus Sumerlaeales</taxon>
        <taxon>Candidatus Sumerlaeaceae</taxon>
        <taxon>Candidatus Sumerlaea</taxon>
    </lineage>
</organism>
<evidence type="ECO:0000313" key="1">
    <source>
        <dbReference type="EMBL" id="AXA37349.1"/>
    </source>
</evidence>
<dbReference type="AlphaFoldDB" id="A0A2Z4Y906"/>
<reference evidence="1 2" key="1">
    <citation type="submission" date="2018-05" db="EMBL/GenBank/DDBJ databases">
        <title>A metagenomic window into the 2 km-deep terrestrial subsurface aquifer revealed taxonomically and functionally diverse microbial community comprising novel uncultured bacterial lineages.</title>
        <authorList>
            <person name="Kadnikov V.V."/>
            <person name="Mardanov A.V."/>
            <person name="Beletsky A.V."/>
            <person name="Banks D."/>
            <person name="Pimenov N.V."/>
            <person name="Frank Y.A."/>
            <person name="Karnachuk O.V."/>
            <person name="Ravin N.V."/>
        </authorList>
    </citation>
    <scope>NUCLEOTIDE SEQUENCE [LARGE SCALE GENOMIC DNA]</scope>
    <source>
        <strain evidence="1">BY</strain>
    </source>
</reference>
<evidence type="ECO:0000313" key="2">
    <source>
        <dbReference type="Proteomes" id="UP000262583"/>
    </source>
</evidence>
<dbReference type="Proteomes" id="UP000262583">
    <property type="component" value="Chromosome"/>
</dbReference>
<protein>
    <submittedName>
        <fullName evidence="1">Uncharacterized protein</fullName>
    </submittedName>
</protein>